<evidence type="ECO:0000313" key="5">
    <source>
        <dbReference type="Proteomes" id="UP000011087"/>
    </source>
</evidence>
<dbReference type="RefSeq" id="XP_005826940.1">
    <property type="nucleotide sequence ID" value="XM_005826883.1"/>
</dbReference>
<reference evidence="5" key="2">
    <citation type="submission" date="2012-11" db="EMBL/GenBank/DDBJ databases">
        <authorList>
            <person name="Kuo A."/>
            <person name="Curtis B.A."/>
            <person name="Tanifuji G."/>
            <person name="Burki F."/>
            <person name="Gruber A."/>
            <person name="Irimia M."/>
            <person name="Maruyama S."/>
            <person name="Arias M.C."/>
            <person name="Ball S.G."/>
            <person name="Gile G.H."/>
            <person name="Hirakawa Y."/>
            <person name="Hopkins J.F."/>
            <person name="Rensing S.A."/>
            <person name="Schmutz J."/>
            <person name="Symeonidi A."/>
            <person name="Elias M."/>
            <person name="Eveleigh R.J."/>
            <person name="Herman E.K."/>
            <person name="Klute M.J."/>
            <person name="Nakayama T."/>
            <person name="Obornik M."/>
            <person name="Reyes-Prieto A."/>
            <person name="Armbrust E.V."/>
            <person name="Aves S.J."/>
            <person name="Beiko R.G."/>
            <person name="Coutinho P."/>
            <person name="Dacks J.B."/>
            <person name="Durnford D.G."/>
            <person name="Fast N.M."/>
            <person name="Green B.R."/>
            <person name="Grisdale C."/>
            <person name="Hempe F."/>
            <person name="Henrissat B."/>
            <person name="Hoppner M.P."/>
            <person name="Ishida K.-I."/>
            <person name="Kim E."/>
            <person name="Koreny L."/>
            <person name="Kroth P.G."/>
            <person name="Liu Y."/>
            <person name="Malik S.-B."/>
            <person name="Maier U.G."/>
            <person name="McRose D."/>
            <person name="Mock T."/>
            <person name="Neilson J.A."/>
            <person name="Onodera N.T."/>
            <person name="Poole A.M."/>
            <person name="Pritham E.J."/>
            <person name="Richards T.A."/>
            <person name="Rocap G."/>
            <person name="Roy S.W."/>
            <person name="Sarai C."/>
            <person name="Schaack S."/>
            <person name="Shirato S."/>
            <person name="Slamovits C.H."/>
            <person name="Spencer D.F."/>
            <person name="Suzuki S."/>
            <person name="Worden A.Z."/>
            <person name="Zauner S."/>
            <person name="Barry K."/>
            <person name="Bell C."/>
            <person name="Bharti A.K."/>
            <person name="Crow J.A."/>
            <person name="Grimwood J."/>
            <person name="Kramer R."/>
            <person name="Lindquist E."/>
            <person name="Lucas S."/>
            <person name="Salamov A."/>
            <person name="McFadden G.I."/>
            <person name="Lane C.E."/>
            <person name="Keeling P.J."/>
            <person name="Gray M.W."/>
            <person name="Grigoriev I.V."/>
            <person name="Archibald J.M."/>
        </authorList>
    </citation>
    <scope>NUCLEOTIDE SEQUENCE</scope>
    <source>
        <strain evidence="5">CCMP2712</strain>
    </source>
</reference>
<dbReference type="AlphaFoldDB" id="L1IVU1"/>
<feature type="transmembrane region" description="Helical" evidence="2">
    <location>
        <begin position="6"/>
        <end position="27"/>
    </location>
</feature>
<feature type="compositionally biased region" description="Polar residues" evidence="1">
    <location>
        <begin position="484"/>
        <end position="495"/>
    </location>
</feature>
<accession>L1IVU1</accession>
<keyword evidence="2" id="KW-0472">Membrane</keyword>
<evidence type="ECO:0000313" key="3">
    <source>
        <dbReference type="EMBL" id="EKX39960.1"/>
    </source>
</evidence>
<name>L1IVU1_GUITC</name>
<feature type="compositionally biased region" description="Basic and acidic residues" evidence="1">
    <location>
        <begin position="246"/>
        <end position="256"/>
    </location>
</feature>
<feature type="region of interest" description="Disordered" evidence="1">
    <location>
        <begin position="169"/>
        <end position="213"/>
    </location>
</feature>
<feature type="region of interest" description="Disordered" evidence="1">
    <location>
        <begin position="438"/>
        <end position="469"/>
    </location>
</feature>
<sequence length="550" mass="61129">MQWYVQIGFVLLSMVVVIYLVQFFGLIDLRKIFCSRACFGKRQDNLPSKPVDSEDISVVDSAHTDNFDPLKDFPHDSALAKTHDRLRDFPDTDSGSEFNDSFRNPPNGNVLQHNIFPRIPPRQPMAIDLSQGSESSFSHALLPKTLEHSDEESEDEMFALPTLARKKSLLPDKSRLQQEEPDQGLRSLYSPTGESDFRSTRTASTASGDEHPLRDAMLERLEEEDGEDADSDVFVLSKMSSRRPGHQVERSTHQVERSPPSGPGLERAGQELPKRAFPAPNARGGNIALTTTQSIQHLKKEIERQGQHTTTLNEGVQTDYDEEFDEPSALNSKKDAQGDGSSEMVPKTLELNLRIIRAQLSKMKDADPPDRAKSSPRTVEFRSSLPPERGNNRQSDFPPSHPMSSSNVRRNRTMSPRAVPMLSDQMHALYWAAVGGGNDSRPGTARLITPRQSSPLAESETRRSQTPSRADMLAALASKVVTPRSAQNSARGSSYQPPPSLDGLEVNTPRSGSMHWSQIAEENQRSQRSEKSSKDVFLQMLKPRAAGAQL</sequence>
<dbReference type="EMBL" id="JH993035">
    <property type="protein sequence ID" value="EKX39960.1"/>
    <property type="molecule type" value="Genomic_DNA"/>
</dbReference>
<reference evidence="4" key="3">
    <citation type="submission" date="2016-03" db="UniProtKB">
        <authorList>
            <consortium name="EnsemblProtists"/>
        </authorList>
    </citation>
    <scope>IDENTIFICATION</scope>
</reference>
<dbReference type="EnsemblProtists" id="EKX39960">
    <property type="protein sequence ID" value="EKX39960"/>
    <property type="gene ID" value="GUITHDRAFT_113952"/>
</dbReference>
<dbReference type="GeneID" id="17296723"/>
<feature type="region of interest" description="Disordered" evidence="1">
    <location>
        <begin position="481"/>
        <end position="550"/>
    </location>
</feature>
<reference evidence="3 5" key="1">
    <citation type="journal article" date="2012" name="Nature">
        <title>Algal genomes reveal evolutionary mosaicism and the fate of nucleomorphs.</title>
        <authorList>
            <consortium name="DOE Joint Genome Institute"/>
            <person name="Curtis B.A."/>
            <person name="Tanifuji G."/>
            <person name="Burki F."/>
            <person name="Gruber A."/>
            <person name="Irimia M."/>
            <person name="Maruyama S."/>
            <person name="Arias M.C."/>
            <person name="Ball S.G."/>
            <person name="Gile G.H."/>
            <person name="Hirakawa Y."/>
            <person name="Hopkins J.F."/>
            <person name="Kuo A."/>
            <person name="Rensing S.A."/>
            <person name="Schmutz J."/>
            <person name="Symeonidi A."/>
            <person name="Elias M."/>
            <person name="Eveleigh R.J."/>
            <person name="Herman E.K."/>
            <person name="Klute M.J."/>
            <person name="Nakayama T."/>
            <person name="Obornik M."/>
            <person name="Reyes-Prieto A."/>
            <person name="Armbrust E.V."/>
            <person name="Aves S.J."/>
            <person name="Beiko R.G."/>
            <person name="Coutinho P."/>
            <person name="Dacks J.B."/>
            <person name="Durnford D.G."/>
            <person name="Fast N.M."/>
            <person name="Green B.R."/>
            <person name="Grisdale C.J."/>
            <person name="Hempel F."/>
            <person name="Henrissat B."/>
            <person name="Hoppner M.P."/>
            <person name="Ishida K."/>
            <person name="Kim E."/>
            <person name="Koreny L."/>
            <person name="Kroth P.G."/>
            <person name="Liu Y."/>
            <person name="Malik S.B."/>
            <person name="Maier U.G."/>
            <person name="McRose D."/>
            <person name="Mock T."/>
            <person name="Neilson J.A."/>
            <person name="Onodera N.T."/>
            <person name="Poole A.M."/>
            <person name="Pritham E.J."/>
            <person name="Richards T.A."/>
            <person name="Rocap G."/>
            <person name="Roy S.W."/>
            <person name="Sarai C."/>
            <person name="Schaack S."/>
            <person name="Shirato S."/>
            <person name="Slamovits C.H."/>
            <person name="Spencer D.F."/>
            <person name="Suzuki S."/>
            <person name="Worden A.Z."/>
            <person name="Zauner S."/>
            <person name="Barry K."/>
            <person name="Bell C."/>
            <person name="Bharti A.K."/>
            <person name="Crow J.A."/>
            <person name="Grimwood J."/>
            <person name="Kramer R."/>
            <person name="Lindquist E."/>
            <person name="Lucas S."/>
            <person name="Salamov A."/>
            <person name="McFadden G.I."/>
            <person name="Lane C.E."/>
            <person name="Keeling P.J."/>
            <person name="Gray M.W."/>
            <person name="Grigoriev I.V."/>
            <person name="Archibald J.M."/>
        </authorList>
    </citation>
    <scope>NUCLEOTIDE SEQUENCE</scope>
    <source>
        <strain evidence="3 5">CCMP2712</strain>
    </source>
</reference>
<keyword evidence="2" id="KW-1133">Transmembrane helix</keyword>
<evidence type="ECO:0000256" key="2">
    <source>
        <dbReference type="SAM" id="Phobius"/>
    </source>
</evidence>
<feature type="region of interest" description="Disordered" evidence="1">
    <location>
        <begin position="323"/>
        <end position="346"/>
    </location>
</feature>
<feature type="compositionally biased region" description="Basic and acidic residues" evidence="1">
    <location>
        <begin position="169"/>
        <end position="178"/>
    </location>
</feature>
<feature type="compositionally biased region" description="Basic and acidic residues" evidence="1">
    <location>
        <begin position="522"/>
        <end position="534"/>
    </location>
</feature>
<dbReference type="PaxDb" id="55529-EKX39960"/>
<gene>
    <name evidence="3" type="ORF">GUITHDRAFT_113952</name>
</gene>
<keyword evidence="5" id="KW-1185">Reference proteome</keyword>
<dbReference type="HOGENOM" id="CLU_571689_0_0_1"/>
<feature type="compositionally biased region" description="Basic and acidic residues" evidence="1">
    <location>
        <begin position="362"/>
        <end position="373"/>
    </location>
</feature>
<dbReference type="Proteomes" id="UP000011087">
    <property type="component" value="Unassembled WGS sequence"/>
</dbReference>
<protein>
    <submittedName>
        <fullName evidence="3 4">Uncharacterized protein</fullName>
    </submittedName>
</protein>
<evidence type="ECO:0000313" key="4">
    <source>
        <dbReference type="EnsemblProtists" id="EKX39960"/>
    </source>
</evidence>
<organism evidence="3">
    <name type="scientific">Guillardia theta (strain CCMP2712)</name>
    <name type="common">Cryptophyte</name>
    <dbReference type="NCBI Taxonomy" id="905079"/>
    <lineage>
        <taxon>Eukaryota</taxon>
        <taxon>Cryptophyceae</taxon>
        <taxon>Pyrenomonadales</taxon>
        <taxon>Geminigeraceae</taxon>
        <taxon>Guillardia</taxon>
    </lineage>
</organism>
<evidence type="ECO:0000256" key="1">
    <source>
        <dbReference type="SAM" id="MobiDB-lite"/>
    </source>
</evidence>
<feature type="region of interest" description="Disordered" evidence="1">
    <location>
        <begin position="360"/>
        <end position="412"/>
    </location>
</feature>
<feature type="region of interest" description="Disordered" evidence="1">
    <location>
        <begin position="240"/>
        <end position="269"/>
    </location>
</feature>
<proteinExistence type="predicted"/>
<keyword evidence="2" id="KW-0812">Transmembrane</keyword>
<dbReference type="KEGG" id="gtt:GUITHDRAFT_113952"/>
<feature type="compositionally biased region" description="Polar residues" evidence="1">
    <location>
        <begin position="392"/>
        <end position="408"/>
    </location>
</feature>